<dbReference type="AlphaFoldDB" id="A0A2W1JQ20"/>
<gene>
    <name evidence="2" type="ORF">C1752_03810</name>
</gene>
<keyword evidence="3" id="KW-1185">Reference proteome</keyword>
<evidence type="ECO:0000313" key="3">
    <source>
        <dbReference type="Proteomes" id="UP000248857"/>
    </source>
</evidence>
<name>A0A2W1JQ20_9CYAN</name>
<reference evidence="2 3" key="1">
    <citation type="journal article" date="2018" name="Sci. Rep.">
        <title>A novel species of the marine cyanobacterium Acaryochloris with a unique pigment content and lifestyle.</title>
        <authorList>
            <person name="Partensky F."/>
            <person name="Six C."/>
            <person name="Ratin M."/>
            <person name="Garczarek L."/>
            <person name="Vaulot D."/>
            <person name="Probert I."/>
            <person name="Calteau A."/>
            <person name="Gourvil P."/>
            <person name="Marie D."/>
            <person name="Grebert T."/>
            <person name="Bouchier C."/>
            <person name="Le Panse S."/>
            <person name="Gachenot M."/>
            <person name="Rodriguez F."/>
            <person name="Garrido J.L."/>
        </authorList>
    </citation>
    <scope>NUCLEOTIDE SEQUENCE [LARGE SCALE GENOMIC DNA]</scope>
    <source>
        <strain evidence="2 3">RCC1774</strain>
    </source>
</reference>
<dbReference type="EMBL" id="PQWO01000011">
    <property type="protein sequence ID" value="PZD72224.1"/>
    <property type="molecule type" value="Genomic_DNA"/>
</dbReference>
<dbReference type="Proteomes" id="UP000248857">
    <property type="component" value="Unassembled WGS sequence"/>
</dbReference>
<protein>
    <recommendedName>
        <fullName evidence="4">Antitoxin</fullName>
    </recommendedName>
</protein>
<evidence type="ECO:0000313" key="2">
    <source>
        <dbReference type="EMBL" id="PZD72224.1"/>
    </source>
</evidence>
<evidence type="ECO:0000256" key="1">
    <source>
        <dbReference type="ARBA" id="ARBA00009981"/>
    </source>
</evidence>
<dbReference type="InterPro" id="IPR036165">
    <property type="entry name" value="YefM-like_sf"/>
</dbReference>
<dbReference type="OrthoDB" id="370795at2"/>
<comment type="caution">
    <text evidence="2">The sequence shown here is derived from an EMBL/GenBank/DDBJ whole genome shotgun (WGS) entry which is preliminary data.</text>
</comment>
<sequence length="71" mass="8196">MRVYTYSEARQQLSELLNQAQSEEVLIKRRDGTTFSVRARKTKESPFDIKGFKSDVSQKDILSAVEESRGR</sequence>
<organism evidence="2 3">
    <name type="scientific">Acaryochloris thomasi RCC1774</name>
    <dbReference type="NCBI Taxonomy" id="1764569"/>
    <lineage>
        <taxon>Bacteria</taxon>
        <taxon>Bacillati</taxon>
        <taxon>Cyanobacteriota</taxon>
        <taxon>Cyanophyceae</taxon>
        <taxon>Acaryochloridales</taxon>
        <taxon>Acaryochloridaceae</taxon>
        <taxon>Acaryochloris</taxon>
        <taxon>Acaryochloris thomasi</taxon>
    </lineage>
</organism>
<evidence type="ECO:0008006" key="4">
    <source>
        <dbReference type="Google" id="ProtNLM"/>
    </source>
</evidence>
<dbReference type="SUPFAM" id="SSF143120">
    <property type="entry name" value="YefM-like"/>
    <property type="match status" value="1"/>
</dbReference>
<accession>A0A2W1JQ20</accession>
<dbReference type="Gene3D" id="3.40.1620.10">
    <property type="entry name" value="YefM-like domain"/>
    <property type="match status" value="1"/>
</dbReference>
<comment type="similarity">
    <text evidence="1">Belongs to the phD/YefM antitoxin family.</text>
</comment>
<proteinExistence type="inferred from homology"/>